<name>A0ABY4PL21_9LACO</name>
<feature type="coiled-coil region" evidence="1">
    <location>
        <begin position="30"/>
        <end position="88"/>
    </location>
</feature>
<protein>
    <submittedName>
        <fullName evidence="2">Phage scaffolding protein</fullName>
    </submittedName>
</protein>
<organism evidence="2 3">
    <name type="scientific">Apilactobacillus apisilvae</name>
    <dbReference type="NCBI Taxonomy" id="2923364"/>
    <lineage>
        <taxon>Bacteria</taxon>
        <taxon>Bacillati</taxon>
        <taxon>Bacillota</taxon>
        <taxon>Bacilli</taxon>
        <taxon>Lactobacillales</taxon>
        <taxon>Lactobacillaceae</taxon>
        <taxon>Apilactobacillus</taxon>
    </lineage>
</organism>
<keyword evidence="1" id="KW-0175">Coiled coil</keyword>
<dbReference type="RefSeq" id="WP_249511820.1">
    <property type="nucleotide sequence ID" value="NZ_CP093364.1"/>
</dbReference>
<sequence length="189" mass="21283">MKREDLKELGLDASKIDSIMKLHGQSINQVKEQYSDYDEIKAQNNSLTEQVNKNDKDLKSLQKQVKDNDELHKTVSNLRKDNDNLKKSKDAEIGKMKLNHALDSKLSSYKVRNNKAIKPFLNMDEIKLDDDGNLTGLDNQMEAIQKDENNAFLFDKGTDTQYKPNGGDGSGADAQARFDAAFGLDSNNK</sequence>
<evidence type="ECO:0000313" key="2">
    <source>
        <dbReference type="EMBL" id="UQS85857.1"/>
    </source>
</evidence>
<evidence type="ECO:0000313" key="3">
    <source>
        <dbReference type="Proteomes" id="UP000831859"/>
    </source>
</evidence>
<evidence type="ECO:0000256" key="1">
    <source>
        <dbReference type="SAM" id="Coils"/>
    </source>
</evidence>
<gene>
    <name evidence="2" type="ORF">MOO46_07655</name>
</gene>
<geneLocation type="plasmid" evidence="2 3">
    <name>p2unnamed</name>
</geneLocation>
<proteinExistence type="predicted"/>
<dbReference type="EMBL" id="CP093364">
    <property type="protein sequence ID" value="UQS85857.1"/>
    <property type="molecule type" value="Genomic_DNA"/>
</dbReference>
<accession>A0ABY4PL21</accession>
<reference evidence="2 3" key="1">
    <citation type="journal article" date="2022" name="Int. J. Syst. Evol. Microbiol.">
        <title>Apilactobacillus apisilvae sp. nov., Nicolia spurrieriana gen. nov. sp. nov., Bombilactobacillus folatiphilus sp. nov. and Bombilactobacillus thymidiniphilus sp. nov., four new lactic acid bacterial isolates from stingless bees Tetragonula carbonaria and Austroplebeia australis.</title>
        <authorList>
            <person name="Oliphant S.A."/>
            <person name="Watson-Haigh N.S."/>
            <person name="Sumby K.M."/>
            <person name="Gardner J."/>
            <person name="Groom S."/>
            <person name="Jiranek V."/>
        </authorList>
    </citation>
    <scope>NUCLEOTIDE SEQUENCE [LARGE SCALE GENOMIC DNA]</scope>
    <source>
        <strain evidence="2 3">SG5_A10</strain>
    </source>
</reference>
<dbReference type="InterPro" id="IPR009636">
    <property type="entry name" value="SCAF"/>
</dbReference>
<dbReference type="Pfam" id="PF06810">
    <property type="entry name" value="Phage_scaffold"/>
    <property type="match status" value="1"/>
</dbReference>
<keyword evidence="3" id="KW-1185">Reference proteome</keyword>
<keyword evidence="2" id="KW-0614">Plasmid</keyword>
<dbReference type="Proteomes" id="UP000831859">
    <property type="component" value="Plasmid p2unnamed"/>
</dbReference>